<dbReference type="Pfam" id="PF13537">
    <property type="entry name" value="GATase_7"/>
    <property type="match status" value="1"/>
</dbReference>
<evidence type="ECO:0000256" key="1">
    <source>
        <dbReference type="ARBA" id="ARBA00005187"/>
    </source>
</evidence>
<sequence length="627" mass="73319">MKYLICQNPITKESLAKLPLEFELKTFNDFYIIYEKGLSLIEDENSIALIDGYVVDHDSQGTKDIQTHNFLKHLCSNWPMAENFSGSFSISLIDKRENRLISCNDPVGPYPLYYLKSKKTVIAVSNNILCLGWIFDLEKDEVGIYQRLVGPELSNIGSRTILKNVKRLLPGEKIIFKNSTHTHQFDNTLYSKLGSKNSNLPYEAKNLHNLITKEIDYLTKSADEINLALSGGLDSRILLSAIKEQNLNCLTYGNAKYYETKLAKKLAKKKKATFRNFDDKKYIFPEPHLLEKYVLETESVFITNWLAILENTETKKNRNYLLIGDMCESIPGRNIGKFNSKSMRKKTFLKTHFLKNDFEFTKNSVNDFHNWKEQIIKRFMFFYQPISLQNSNFVISIEELHKELNKDLNELFDRISAHKLPYIELLEELFKWYTHSRSGMNNQLTLCNRKFKSLSPTMGMKLLRCTSNINPNLRLGNRLMDAILKTNKSNKTLILIPTSQAPFVSQNAPKFFKFLSWGMRSYIDSFLIKRIMRNKNPKLRYRLLPSHNWVKTYIDEKNLEKFQDYFSNKEIGEIWYNKLVKNFNSKRKLETWPFTNTVFISASALNKELELIKNFKTTQDLIKDNNT</sequence>
<organism evidence="5 6">
    <name type="scientific">Zunongwangia profunda (strain DSM 18752 / CCTCC AB 206139 / SM-A87)</name>
    <name type="common">Wangia profunda</name>
    <dbReference type="NCBI Taxonomy" id="655815"/>
    <lineage>
        <taxon>Bacteria</taxon>
        <taxon>Pseudomonadati</taxon>
        <taxon>Bacteroidota</taxon>
        <taxon>Flavobacteriia</taxon>
        <taxon>Flavobacteriales</taxon>
        <taxon>Flavobacteriaceae</taxon>
        <taxon>Zunongwangia</taxon>
    </lineage>
</organism>
<dbReference type="HOGENOM" id="CLU_436094_0_0_10"/>
<dbReference type="InterPro" id="IPR051786">
    <property type="entry name" value="ASN_synthetase/amidase"/>
</dbReference>
<name>D5BIM3_ZUNPS</name>
<dbReference type="STRING" id="655815.ZPR_1130"/>
<dbReference type="EC" id="6.3.5.4" evidence="2"/>
<dbReference type="AlphaFoldDB" id="D5BIM3"/>
<dbReference type="SUPFAM" id="SSF56235">
    <property type="entry name" value="N-terminal nucleophile aminohydrolases (Ntn hydrolases)"/>
    <property type="match status" value="1"/>
</dbReference>
<dbReference type="KEGG" id="zpr:ZPR_1130"/>
<dbReference type="PANTHER" id="PTHR43284">
    <property type="entry name" value="ASPARAGINE SYNTHETASE (GLUTAMINE-HYDROLYZING)"/>
    <property type="match status" value="1"/>
</dbReference>
<keyword evidence="6" id="KW-1185">Reference proteome</keyword>
<reference evidence="5 6" key="1">
    <citation type="journal article" date="2010" name="BMC Genomics">
        <title>The complete genome of Zunongwangia profunda SM-A87 reveals its adaptation to the deep-sea environment and ecological role in sedimentary organic nitrogen degradation.</title>
        <authorList>
            <person name="Qin Q.L."/>
            <person name="Zhang X.Y."/>
            <person name="Wang X.M."/>
            <person name="Liu G.M."/>
            <person name="Chen X.L."/>
            <person name="Xie B.B."/>
            <person name="Dang H.Y."/>
            <person name="Zhou B.C."/>
            <person name="Yu J."/>
            <person name="Zhang Y.Z."/>
        </authorList>
    </citation>
    <scope>NUCLEOTIDE SEQUENCE [LARGE SCALE GENOMIC DNA]</scope>
    <source>
        <strain evidence="6">DSM 18752 / CCTCC AB 206139 / SM-A87</strain>
    </source>
</reference>
<evidence type="ECO:0000256" key="2">
    <source>
        <dbReference type="ARBA" id="ARBA00012737"/>
    </source>
</evidence>
<dbReference type="GO" id="GO:0004066">
    <property type="term" value="F:asparagine synthase (glutamine-hydrolyzing) activity"/>
    <property type="evidence" value="ECO:0007669"/>
    <property type="project" value="UniProtKB-EC"/>
</dbReference>
<dbReference type="OrthoDB" id="1394996at2"/>
<gene>
    <name evidence="5" type="ordered locus">ZPR_1130</name>
</gene>
<dbReference type="InterPro" id="IPR029055">
    <property type="entry name" value="Ntn_hydrolases_N"/>
</dbReference>
<evidence type="ECO:0000313" key="5">
    <source>
        <dbReference type="EMBL" id="ADF51475.1"/>
    </source>
</evidence>
<comment type="catalytic activity">
    <reaction evidence="3">
        <text>L-aspartate + L-glutamine + ATP + H2O = L-asparagine + L-glutamate + AMP + diphosphate + H(+)</text>
        <dbReference type="Rhea" id="RHEA:12228"/>
        <dbReference type="ChEBI" id="CHEBI:15377"/>
        <dbReference type="ChEBI" id="CHEBI:15378"/>
        <dbReference type="ChEBI" id="CHEBI:29985"/>
        <dbReference type="ChEBI" id="CHEBI:29991"/>
        <dbReference type="ChEBI" id="CHEBI:30616"/>
        <dbReference type="ChEBI" id="CHEBI:33019"/>
        <dbReference type="ChEBI" id="CHEBI:58048"/>
        <dbReference type="ChEBI" id="CHEBI:58359"/>
        <dbReference type="ChEBI" id="CHEBI:456215"/>
        <dbReference type="EC" id="6.3.5.4"/>
    </reaction>
</comment>
<accession>D5BIM3</accession>
<dbReference type="InterPro" id="IPR017932">
    <property type="entry name" value="GATase_2_dom"/>
</dbReference>
<dbReference type="RefSeq" id="WP_013070627.1">
    <property type="nucleotide sequence ID" value="NC_014041.1"/>
</dbReference>
<evidence type="ECO:0000259" key="4">
    <source>
        <dbReference type="Pfam" id="PF13537"/>
    </source>
</evidence>
<dbReference type="Proteomes" id="UP000001654">
    <property type="component" value="Chromosome"/>
</dbReference>
<dbReference type="InterPro" id="IPR014729">
    <property type="entry name" value="Rossmann-like_a/b/a_fold"/>
</dbReference>
<dbReference type="Gene3D" id="3.60.20.10">
    <property type="entry name" value="Glutamine Phosphoribosylpyrophosphate, subunit 1, domain 1"/>
    <property type="match status" value="1"/>
</dbReference>
<evidence type="ECO:0000313" key="6">
    <source>
        <dbReference type="Proteomes" id="UP000001654"/>
    </source>
</evidence>
<dbReference type="SUPFAM" id="SSF52402">
    <property type="entry name" value="Adenine nucleotide alpha hydrolases-like"/>
    <property type="match status" value="1"/>
</dbReference>
<protein>
    <recommendedName>
        <fullName evidence="2">asparagine synthase (glutamine-hydrolyzing)</fullName>
        <ecNumber evidence="2">6.3.5.4</ecNumber>
    </recommendedName>
</protein>
<evidence type="ECO:0000256" key="3">
    <source>
        <dbReference type="ARBA" id="ARBA00048741"/>
    </source>
</evidence>
<proteinExistence type="predicted"/>
<comment type="pathway">
    <text evidence="1">Amino-acid biosynthesis; L-asparagine biosynthesis; L-asparagine from L-aspartate (L-Gln route): step 1/1.</text>
</comment>
<dbReference type="Gene3D" id="3.40.50.620">
    <property type="entry name" value="HUPs"/>
    <property type="match status" value="1"/>
</dbReference>
<feature type="domain" description="Glutamine amidotransferase type-2" evidence="4">
    <location>
        <begin position="79"/>
        <end position="125"/>
    </location>
</feature>
<dbReference type="EMBL" id="CP001650">
    <property type="protein sequence ID" value="ADF51475.1"/>
    <property type="molecule type" value="Genomic_DNA"/>
</dbReference>
<dbReference type="eggNOG" id="COG0367">
    <property type="taxonomic scope" value="Bacteria"/>
</dbReference>
<dbReference type="GO" id="GO:0016787">
    <property type="term" value="F:hydrolase activity"/>
    <property type="evidence" value="ECO:0007669"/>
    <property type="project" value="UniProtKB-KW"/>
</dbReference>
<dbReference type="PANTHER" id="PTHR43284:SF1">
    <property type="entry name" value="ASPARAGINE SYNTHETASE"/>
    <property type="match status" value="1"/>
</dbReference>